<evidence type="ECO:0000259" key="1">
    <source>
        <dbReference type="PROSITE" id="PS51186"/>
    </source>
</evidence>
<comment type="caution">
    <text evidence="2">The sequence shown here is derived from an EMBL/GenBank/DDBJ whole genome shotgun (WGS) entry which is preliminary data.</text>
</comment>
<evidence type="ECO:0000313" key="3">
    <source>
        <dbReference type="Proteomes" id="UP000683360"/>
    </source>
</evidence>
<dbReference type="GO" id="GO:0016747">
    <property type="term" value="F:acyltransferase activity, transferring groups other than amino-acyl groups"/>
    <property type="evidence" value="ECO:0007669"/>
    <property type="project" value="InterPro"/>
</dbReference>
<dbReference type="AlphaFoldDB" id="A0A8S3S4V4"/>
<keyword evidence="3" id="KW-1185">Reference proteome</keyword>
<dbReference type="InterPro" id="IPR056483">
    <property type="entry name" value="Hisat_C"/>
</dbReference>
<dbReference type="PANTHER" id="PTHR47403">
    <property type="entry name" value="LOC100145250 PROTEIN"/>
    <property type="match status" value="1"/>
</dbReference>
<dbReference type="PROSITE" id="PS51186">
    <property type="entry name" value="GNAT"/>
    <property type="match status" value="1"/>
</dbReference>
<accession>A0A8S3S4V4</accession>
<sequence length="651" mass="74566">MQSCVMPSFMTITSTLKRNMELSANKEAMIDSDKTEIKRVSLTDYDDVISIRSAVHGGFDYLPYKFKSLITQSHNEGYATIINGKFVAFCIVSKVDGGATVVTRASRVHKQYEGLGLYKALTLFLQKHVFSDGTVTNDAVVYNDNNQSMLDKTSKGELTLLMKRNVIGYKIDSDKMTNITQMPLTSENTRILYEVDLISAFKSRSVCSSLFPEERIICHFVPYRLTERNIPLIFSEVSLIVGTGEPELSFITCGTYYRSENGHTYILEVYGNCSYMRDHLVLHFKHALQYCPTEIDILIMCKENDAEKINNEIKEFQLGYMVVDFKTVFLVEKNIKNTYVMTDPVMIDSEQREVRRVNDADYDDVVSIRSSVYDGYDYLPFQFKSLINHPDNEGYATIVNGQFVAFCMVSKVDGGETMVTRAGRINKQFEGHGIYKALKSFIKQRQCNGTVCNHAYIATDTNQMISAAISRGELAVLEKKNTVFYKPEHDLRALIEVMDSPKYSRIMSPEDMEDVFQSNDTCIKLFPEARIMCNIVPYRLKKSNIPLIFSDLTLIVGTYDSEWQLITCGSYSKCEKGHVYELYVYGYSCFMSEHVTIHLKNILKYCNSELELLLHYNEKQAKAFDTEMKKCQFIELNGSWKSEYLLESKLK</sequence>
<dbReference type="PANTHER" id="PTHR47403:SF6">
    <property type="entry name" value="N-ACETYLTRANSFERASE DOMAIN-CONTAINING PROTEIN"/>
    <property type="match status" value="1"/>
</dbReference>
<dbReference type="Pfam" id="PF24066">
    <property type="entry name" value="Hisat_C"/>
    <property type="match status" value="2"/>
</dbReference>
<dbReference type="OrthoDB" id="6086192at2759"/>
<evidence type="ECO:0000313" key="2">
    <source>
        <dbReference type="EMBL" id="CAG2213434.1"/>
    </source>
</evidence>
<dbReference type="InterPro" id="IPR016181">
    <property type="entry name" value="Acyl_CoA_acyltransferase"/>
</dbReference>
<feature type="domain" description="N-acetyltransferase" evidence="1">
    <location>
        <begin position="35"/>
        <end position="187"/>
    </location>
</feature>
<gene>
    <name evidence="2" type="ORF">MEDL_27353</name>
</gene>
<name>A0A8S3S4V4_MYTED</name>
<organism evidence="2 3">
    <name type="scientific">Mytilus edulis</name>
    <name type="common">Blue mussel</name>
    <dbReference type="NCBI Taxonomy" id="6550"/>
    <lineage>
        <taxon>Eukaryota</taxon>
        <taxon>Metazoa</taxon>
        <taxon>Spiralia</taxon>
        <taxon>Lophotrochozoa</taxon>
        <taxon>Mollusca</taxon>
        <taxon>Bivalvia</taxon>
        <taxon>Autobranchia</taxon>
        <taxon>Pteriomorphia</taxon>
        <taxon>Mytilida</taxon>
        <taxon>Mytiloidea</taxon>
        <taxon>Mytilidae</taxon>
        <taxon>Mytilinae</taxon>
        <taxon>Mytilus</taxon>
    </lineage>
</organism>
<dbReference type="EMBL" id="CAJPWZ010001354">
    <property type="protein sequence ID" value="CAG2213434.1"/>
    <property type="molecule type" value="Genomic_DNA"/>
</dbReference>
<protein>
    <recommendedName>
        <fullName evidence="1">N-acetyltransferase domain-containing protein</fullName>
    </recommendedName>
</protein>
<dbReference type="InterPro" id="IPR000182">
    <property type="entry name" value="GNAT_dom"/>
</dbReference>
<reference evidence="2" key="1">
    <citation type="submission" date="2021-03" db="EMBL/GenBank/DDBJ databases">
        <authorList>
            <person name="Bekaert M."/>
        </authorList>
    </citation>
    <scope>NUCLEOTIDE SEQUENCE</scope>
</reference>
<proteinExistence type="predicted"/>
<dbReference type="SUPFAM" id="SSF55729">
    <property type="entry name" value="Acyl-CoA N-acyltransferases (Nat)"/>
    <property type="match status" value="2"/>
</dbReference>
<dbReference type="Proteomes" id="UP000683360">
    <property type="component" value="Unassembled WGS sequence"/>
</dbReference>